<feature type="domain" description="Endonuclease/exonuclease/phosphatase" evidence="1">
    <location>
        <begin position="4"/>
        <end position="250"/>
    </location>
</feature>
<gene>
    <name evidence="2" type="ORF">GB881_07345</name>
</gene>
<keyword evidence="2" id="KW-0378">Hydrolase</keyword>
<sequence length="272" mass="28572">MRLLTLNLQHCLPARGSGDAGRAPDAARVAALAQEVGALAPDVVLLQEVDRRQARSGGVDQAAVLAETMGMRYRFAASVAGSVTGVRLPVRRSDTARGYGVALLTRLPVTTWHVRHLRGSGLRRRPSAPWHSVRGWTWDPTRVLLAAVLRTETGPLTVAVTHLSTAPDVARRQLVRSVTSVGALPGPHVLGGDLNLDPAAVATTVDLDLLAHAPTFTNARPRTQLDHLLGSAGVVPAGPGTAHHLSVSDHAGLSVDVRLVGLEKGARMSAGQ</sequence>
<dbReference type="AlphaFoldDB" id="A0A6N7EFQ9"/>
<dbReference type="GO" id="GO:0006506">
    <property type="term" value="P:GPI anchor biosynthetic process"/>
    <property type="evidence" value="ECO:0007669"/>
    <property type="project" value="TreeGrafter"/>
</dbReference>
<comment type="caution">
    <text evidence="2">The sequence shown here is derived from an EMBL/GenBank/DDBJ whole genome shotgun (WGS) entry which is preliminary data.</text>
</comment>
<reference evidence="2 3" key="1">
    <citation type="submission" date="2019-10" db="EMBL/GenBank/DDBJ databases">
        <title>Georgenia wutianyii sp. nov. and Georgenia yuyongxinii sp. nov. isolated from plateau pika (Ochotona curzoniae) in the Qinghai-Tibet plateau of China.</title>
        <authorList>
            <person name="Tian Z."/>
        </authorList>
    </citation>
    <scope>NUCLEOTIDE SEQUENCE [LARGE SCALE GENOMIC DNA]</scope>
    <source>
        <strain evidence="2 3">JCM 19765</strain>
    </source>
</reference>
<dbReference type="PANTHER" id="PTHR14859">
    <property type="entry name" value="CALCOFLUOR WHITE HYPERSENSITIVE PROTEIN PRECURSOR"/>
    <property type="match status" value="1"/>
</dbReference>
<dbReference type="Gene3D" id="3.60.10.10">
    <property type="entry name" value="Endonuclease/exonuclease/phosphatase"/>
    <property type="match status" value="1"/>
</dbReference>
<evidence type="ECO:0000259" key="1">
    <source>
        <dbReference type="Pfam" id="PF03372"/>
    </source>
</evidence>
<keyword evidence="2" id="KW-0255">Endonuclease</keyword>
<dbReference type="SUPFAM" id="SSF56219">
    <property type="entry name" value="DNase I-like"/>
    <property type="match status" value="1"/>
</dbReference>
<organism evidence="2 3">
    <name type="scientific">Georgenia subflava</name>
    <dbReference type="NCBI Taxonomy" id="1622177"/>
    <lineage>
        <taxon>Bacteria</taxon>
        <taxon>Bacillati</taxon>
        <taxon>Actinomycetota</taxon>
        <taxon>Actinomycetes</taxon>
        <taxon>Micrococcales</taxon>
        <taxon>Bogoriellaceae</taxon>
        <taxon>Georgenia</taxon>
    </lineage>
</organism>
<dbReference type="Pfam" id="PF03372">
    <property type="entry name" value="Exo_endo_phos"/>
    <property type="match status" value="1"/>
</dbReference>
<keyword evidence="2" id="KW-0540">Nuclease</keyword>
<evidence type="ECO:0000313" key="2">
    <source>
        <dbReference type="EMBL" id="MPV36870.1"/>
    </source>
</evidence>
<dbReference type="EMBL" id="WHPC01000020">
    <property type="protein sequence ID" value="MPV36870.1"/>
    <property type="molecule type" value="Genomic_DNA"/>
</dbReference>
<dbReference type="InterPro" id="IPR036691">
    <property type="entry name" value="Endo/exonu/phosph_ase_sf"/>
</dbReference>
<evidence type="ECO:0000313" key="3">
    <source>
        <dbReference type="Proteomes" id="UP000437709"/>
    </source>
</evidence>
<proteinExistence type="predicted"/>
<dbReference type="PANTHER" id="PTHR14859:SF1">
    <property type="entry name" value="PGAP2-INTERACTING PROTEIN"/>
    <property type="match status" value="1"/>
</dbReference>
<dbReference type="OrthoDB" id="155529at2"/>
<name>A0A6N7EFQ9_9MICO</name>
<dbReference type="InterPro" id="IPR005135">
    <property type="entry name" value="Endo/exonuclease/phosphatase"/>
</dbReference>
<protein>
    <submittedName>
        <fullName evidence="2">Endonuclease</fullName>
    </submittedName>
</protein>
<dbReference type="GO" id="GO:0004519">
    <property type="term" value="F:endonuclease activity"/>
    <property type="evidence" value="ECO:0007669"/>
    <property type="project" value="UniProtKB-KW"/>
</dbReference>
<dbReference type="GO" id="GO:0016020">
    <property type="term" value="C:membrane"/>
    <property type="evidence" value="ECO:0007669"/>
    <property type="project" value="GOC"/>
</dbReference>
<keyword evidence="3" id="KW-1185">Reference proteome</keyword>
<dbReference type="InterPro" id="IPR051916">
    <property type="entry name" value="GPI-anchor_lipid_remodeler"/>
</dbReference>
<accession>A0A6N7EFQ9</accession>
<dbReference type="Proteomes" id="UP000437709">
    <property type="component" value="Unassembled WGS sequence"/>
</dbReference>